<dbReference type="InterPro" id="IPR039418">
    <property type="entry name" value="LexA-like"/>
</dbReference>
<reference evidence="3" key="1">
    <citation type="submission" date="2017-06" db="EMBL/GenBank/DDBJ databases">
        <authorList>
            <person name="Varghese N."/>
            <person name="Submissions S."/>
        </authorList>
    </citation>
    <scope>NUCLEOTIDE SEQUENCE [LARGE SCALE GENOMIC DNA]</scope>
    <source>
        <strain evidence="3">LNB2</strain>
    </source>
</reference>
<accession>A0A239KE61</accession>
<protein>
    <submittedName>
        <fullName evidence="2">Phage repressor protein C, contains Cro/C1-type HTH and peptisase s24 domains</fullName>
    </submittedName>
</protein>
<dbReference type="CDD" id="cd06529">
    <property type="entry name" value="S24_LexA-like"/>
    <property type="match status" value="1"/>
</dbReference>
<dbReference type="Gene3D" id="2.10.109.10">
    <property type="entry name" value="Umud Fragment, subunit A"/>
    <property type="match status" value="1"/>
</dbReference>
<organism evidence="2 3">
    <name type="scientific">Edaphosphingomonas laterariae</name>
    <dbReference type="NCBI Taxonomy" id="861865"/>
    <lineage>
        <taxon>Bacteria</taxon>
        <taxon>Pseudomonadati</taxon>
        <taxon>Pseudomonadota</taxon>
        <taxon>Alphaproteobacteria</taxon>
        <taxon>Sphingomonadales</taxon>
        <taxon>Rhizorhabdaceae</taxon>
        <taxon>Edaphosphingomonas</taxon>
    </lineage>
</organism>
<dbReference type="InterPro" id="IPR015927">
    <property type="entry name" value="Peptidase_S24_S26A/B/C"/>
</dbReference>
<dbReference type="AlphaFoldDB" id="A0A239KE61"/>
<gene>
    <name evidence="2" type="ORF">SAMN06295912_15018</name>
</gene>
<proteinExistence type="predicted"/>
<name>A0A239KE61_9SPHN</name>
<evidence type="ECO:0000313" key="2">
    <source>
        <dbReference type="EMBL" id="SNT15953.1"/>
    </source>
</evidence>
<dbReference type="SUPFAM" id="SSF51306">
    <property type="entry name" value="LexA/Signal peptidase"/>
    <property type="match status" value="1"/>
</dbReference>
<dbReference type="EMBL" id="FZOS01000050">
    <property type="protein sequence ID" value="SNT15953.1"/>
    <property type="molecule type" value="Genomic_DNA"/>
</dbReference>
<dbReference type="Pfam" id="PF00717">
    <property type="entry name" value="Peptidase_S24"/>
    <property type="match status" value="1"/>
</dbReference>
<dbReference type="RefSeq" id="WP_179220946.1">
    <property type="nucleotide sequence ID" value="NZ_FZOS01000050.1"/>
</dbReference>
<feature type="domain" description="Peptidase S24/S26A/S26B/S26C" evidence="1">
    <location>
        <begin position="130"/>
        <end position="215"/>
    </location>
</feature>
<keyword evidence="3" id="KW-1185">Reference proteome</keyword>
<sequence length="244" mass="26528">MSDVLTIGSRFRALWERSGLSQRELAEGAGFNHASGIQRYVDTTHDTPIKPEVAIRFAKALAGKGSPAILADEVMALTGLPQSNAQPVKFEGAPSVVLRDDLPIFGTALGAPKIVDGEAVEQTTLNRGEVVEYIKRPTILNGTPDAYGLYVQGSSMYPVHPEGTLLLAQAKKPPRVGDDVVVYLRCNGDDDDGERARGVLVKRLVRRSAQYVELQQFTPDMTFRLDAADVLRIDRVLTLGDLLS</sequence>
<dbReference type="Proteomes" id="UP000198281">
    <property type="component" value="Unassembled WGS sequence"/>
</dbReference>
<dbReference type="InterPro" id="IPR001387">
    <property type="entry name" value="Cro/C1-type_HTH"/>
</dbReference>
<evidence type="ECO:0000259" key="1">
    <source>
        <dbReference type="Pfam" id="PF00717"/>
    </source>
</evidence>
<dbReference type="CDD" id="cd00093">
    <property type="entry name" value="HTH_XRE"/>
    <property type="match status" value="1"/>
</dbReference>
<dbReference type="InterPro" id="IPR036286">
    <property type="entry name" value="LexA/Signal_pep-like_sf"/>
</dbReference>
<evidence type="ECO:0000313" key="3">
    <source>
        <dbReference type="Proteomes" id="UP000198281"/>
    </source>
</evidence>